<organism evidence="3 4">
    <name type="scientific">Talaromyces stipitatus (strain ATCC 10500 / CBS 375.48 / QM 6759 / NRRL 1006)</name>
    <name type="common">Penicillium stipitatum</name>
    <dbReference type="NCBI Taxonomy" id="441959"/>
    <lineage>
        <taxon>Eukaryota</taxon>
        <taxon>Fungi</taxon>
        <taxon>Dikarya</taxon>
        <taxon>Ascomycota</taxon>
        <taxon>Pezizomycotina</taxon>
        <taxon>Eurotiomycetes</taxon>
        <taxon>Eurotiomycetidae</taxon>
        <taxon>Eurotiales</taxon>
        <taxon>Trichocomaceae</taxon>
        <taxon>Talaromyces</taxon>
        <taxon>Talaromyces sect. Talaromyces</taxon>
    </lineage>
</organism>
<dbReference type="PANTHER" id="PTHR13357:SF1">
    <property type="entry name" value="NCK-INTERACTING PROTEIN WITH SH3 DOMAIN"/>
    <property type="match status" value="1"/>
</dbReference>
<dbReference type="InParanoid" id="B8MDC6"/>
<reference evidence="4" key="1">
    <citation type="journal article" date="2015" name="Genome Announc.">
        <title>Genome sequence of the AIDS-associated pathogen Penicillium marneffei (ATCC18224) and its near taxonomic relative Talaromyces stipitatus (ATCC10500).</title>
        <authorList>
            <person name="Nierman W.C."/>
            <person name="Fedorova-Abrams N.D."/>
            <person name="Andrianopoulos A."/>
        </authorList>
    </citation>
    <scope>NUCLEOTIDE SEQUENCE [LARGE SCALE GENOMIC DNA]</scope>
    <source>
        <strain evidence="4">ATCC 10500 / CBS 375.48 / QM 6759 / NRRL 1006</strain>
    </source>
</reference>
<dbReference type="HOGENOM" id="CLU_017272_0_0_1"/>
<dbReference type="PANTHER" id="PTHR13357">
    <property type="entry name" value="SH3 ADAPTER PROTEIN SPIN90 NCK INTERACTING PROTEIN WITH SH3 DOMAIN"/>
    <property type="match status" value="1"/>
</dbReference>
<sequence>MELEDVSYSLENEQQFWVELEKILSEKCDSHARIDNALRAYLGFSAQFKDEYLVNEYDISRCSYKLFSSSLFAQHADYIRRQIIYSLLEEDEPDILQFIVSFLLFDGRQNDSTFLLMNEVGTFPRLLKLVHSIKLQDGDGADLHRMLMDLLYEMSRIQRIKIEDLVLVEDSFIRYLFDLIEGLSDDAHDPYHYPVIRVLLVLNEQFMVLAHDPASGTPSNPLTNKVMKILSVDGNNFKTFGENIILLLNREGETSLQLLTLKLLYLIFTTPSTYEYFYTNDLRVLVDILIRNLLDLPAEAVALRHTYLRVLYPLLAHTQLKDPPHYKRDEIRKTLSILVHSRIEGNEHDYEKIMHFGEADDTTKRLVSRCSQVEWLHDPEPELCDTPDIPEEDGQAEVTGVPIPDVSHEKGADLAESPVSQSSDSTTSPTELAPPSPNTSFSVIAPDITTKTGSDAKVKSKPPPPKSRRSGHHVTEEHDDNRGRSAVLREHHAPTLTVSHESPSGTLPLPKPPSTSRSTSRPAPAVPPPRRSTHHASPNATTSDHHTYHHIHQNTYPPLPIKSNHKPPPPKTRRWQHGAKLSHELSGADDERSASPASVGSFAPPTDSDDSHPVHDSSVAIEQTMEKTSLEA</sequence>
<evidence type="ECO:0000313" key="4">
    <source>
        <dbReference type="Proteomes" id="UP000001745"/>
    </source>
</evidence>
<evidence type="ECO:0000313" key="3">
    <source>
        <dbReference type="EMBL" id="EED17651.1"/>
    </source>
</evidence>
<gene>
    <name evidence="3" type="ORF">TSTA_114600</name>
</gene>
<dbReference type="GO" id="GO:0071933">
    <property type="term" value="F:Arp2/3 complex binding"/>
    <property type="evidence" value="ECO:0007669"/>
    <property type="project" value="TreeGrafter"/>
</dbReference>
<dbReference type="GO" id="GO:0006897">
    <property type="term" value="P:endocytosis"/>
    <property type="evidence" value="ECO:0007669"/>
    <property type="project" value="TreeGrafter"/>
</dbReference>
<dbReference type="OrthoDB" id="4224910at2759"/>
<dbReference type="Proteomes" id="UP000001745">
    <property type="component" value="Unassembled WGS sequence"/>
</dbReference>
<evidence type="ECO:0000259" key="2">
    <source>
        <dbReference type="Pfam" id="PF09431"/>
    </source>
</evidence>
<accession>B8MDC6</accession>
<dbReference type="InterPro" id="IPR030125">
    <property type="entry name" value="SPIN90/Ldb17"/>
</dbReference>
<feature type="compositionally biased region" description="Low complexity" evidence="1">
    <location>
        <begin position="417"/>
        <end position="430"/>
    </location>
</feature>
<feature type="compositionally biased region" description="Low complexity" evidence="1">
    <location>
        <begin position="502"/>
        <end position="523"/>
    </location>
</feature>
<dbReference type="RefSeq" id="XP_002481643.1">
    <property type="nucleotide sequence ID" value="XM_002481598.1"/>
</dbReference>
<dbReference type="FunCoup" id="B8MDC6">
    <property type="interactions" value="19"/>
</dbReference>
<dbReference type="GO" id="GO:0030479">
    <property type="term" value="C:actin cortical patch"/>
    <property type="evidence" value="ECO:0007669"/>
    <property type="project" value="TreeGrafter"/>
</dbReference>
<dbReference type="eggNOG" id="KOG4035">
    <property type="taxonomic scope" value="Eukaryota"/>
</dbReference>
<dbReference type="AlphaFoldDB" id="B8MDC6"/>
<dbReference type="GO" id="GO:0051666">
    <property type="term" value="P:actin cortical patch localization"/>
    <property type="evidence" value="ECO:0007669"/>
    <property type="project" value="TreeGrafter"/>
</dbReference>
<dbReference type="GO" id="GO:0000147">
    <property type="term" value="P:actin cortical patch assembly"/>
    <property type="evidence" value="ECO:0007669"/>
    <property type="project" value="TreeGrafter"/>
</dbReference>
<name>B8MDC6_TALSN</name>
<proteinExistence type="predicted"/>
<dbReference type="OMA" id="MHLEPAS"/>
<evidence type="ECO:0000256" key="1">
    <source>
        <dbReference type="SAM" id="MobiDB-lite"/>
    </source>
</evidence>
<keyword evidence="4" id="KW-1185">Reference proteome</keyword>
<dbReference type="EMBL" id="EQ962655">
    <property type="protein sequence ID" value="EED17651.1"/>
    <property type="molecule type" value="Genomic_DNA"/>
</dbReference>
<dbReference type="Pfam" id="PF09431">
    <property type="entry name" value="SPIN90_LRD"/>
    <property type="match status" value="1"/>
</dbReference>
<protein>
    <recommendedName>
        <fullName evidence="2">SPIN90/Ldb17 leucine-rich domain-containing protein</fullName>
    </recommendedName>
</protein>
<dbReference type="STRING" id="441959.B8MDC6"/>
<dbReference type="VEuPathDB" id="FungiDB:TSTA_114600"/>
<feature type="compositionally biased region" description="Acidic residues" evidence="1">
    <location>
        <begin position="381"/>
        <end position="395"/>
    </location>
</feature>
<feature type="domain" description="SPIN90/Ldb17 leucine-rich" evidence="2">
    <location>
        <begin position="189"/>
        <end position="331"/>
    </location>
</feature>
<feature type="compositionally biased region" description="Basic and acidic residues" evidence="1">
    <location>
        <begin position="473"/>
        <end position="493"/>
    </location>
</feature>
<dbReference type="PhylomeDB" id="B8MDC6"/>
<dbReference type="GeneID" id="8109222"/>
<feature type="region of interest" description="Disordered" evidence="1">
    <location>
        <begin position="378"/>
        <end position="632"/>
    </location>
</feature>
<dbReference type="InterPro" id="IPR018556">
    <property type="entry name" value="SPIN90/Ldb17_LRD"/>
</dbReference>